<dbReference type="Proteomes" id="UP000327493">
    <property type="component" value="Unassembled WGS sequence"/>
</dbReference>
<proteinExistence type="predicted"/>
<reference evidence="1 2" key="1">
    <citation type="submission" date="2019-08" db="EMBL/GenBank/DDBJ databases">
        <title>A chromosome-level genome assembly, high-density linkage maps, and genome scans reveal the genomic architecture of hybrid incompatibilities underlying speciation via character displacement in darters (Percidae: Etheostominae).</title>
        <authorList>
            <person name="Moran R.L."/>
            <person name="Catchen J.M."/>
            <person name="Fuller R.C."/>
        </authorList>
    </citation>
    <scope>NUCLEOTIDE SEQUENCE [LARGE SCALE GENOMIC DNA]</scope>
    <source>
        <strain evidence="1">EspeVRDwgs_2016</strain>
        <tissue evidence="1">Muscle</tissue>
    </source>
</reference>
<accession>A0A5J5CBD1</accession>
<feature type="non-terminal residue" evidence="1">
    <location>
        <position position="1"/>
    </location>
</feature>
<evidence type="ECO:0000313" key="2">
    <source>
        <dbReference type="Proteomes" id="UP000327493"/>
    </source>
</evidence>
<keyword evidence="2" id="KW-1185">Reference proteome</keyword>
<dbReference type="AlphaFoldDB" id="A0A5J5CBD1"/>
<protein>
    <submittedName>
        <fullName evidence="1">Uncharacterized protein</fullName>
    </submittedName>
</protein>
<comment type="caution">
    <text evidence="1">The sequence shown here is derived from an EMBL/GenBank/DDBJ whole genome shotgun (WGS) entry which is preliminary data.</text>
</comment>
<name>A0A5J5CBD1_9PERO</name>
<sequence length="186" mass="20424">PWQGCKPQSPSPLCRAAGQDLSQCPTHLSSLNRLVLILELPDIVGPVSDSDPASDPDLHIAERGVVCPVWDDCLDLAVRPDLDVRSKLEEVPDRSDCLDLGENSDSEATLVLNVILDTVDRGEVGLFCSRLDQYHLTLTTAEPPMPPMVLIFQPSMAMVQATKIQPTTIIRKPQIWTTRICIPGFC</sequence>
<dbReference type="EMBL" id="VOFY01000522">
    <property type="protein sequence ID" value="KAA8578545.1"/>
    <property type="molecule type" value="Genomic_DNA"/>
</dbReference>
<gene>
    <name evidence="1" type="ORF">FQN60_000146</name>
</gene>
<organism evidence="1 2">
    <name type="scientific">Etheostoma spectabile</name>
    <name type="common">orangethroat darter</name>
    <dbReference type="NCBI Taxonomy" id="54343"/>
    <lineage>
        <taxon>Eukaryota</taxon>
        <taxon>Metazoa</taxon>
        <taxon>Chordata</taxon>
        <taxon>Craniata</taxon>
        <taxon>Vertebrata</taxon>
        <taxon>Euteleostomi</taxon>
        <taxon>Actinopterygii</taxon>
        <taxon>Neopterygii</taxon>
        <taxon>Teleostei</taxon>
        <taxon>Neoteleostei</taxon>
        <taxon>Acanthomorphata</taxon>
        <taxon>Eupercaria</taxon>
        <taxon>Perciformes</taxon>
        <taxon>Percoidei</taxon>
        <taxon>Percidae</taxon>
        <taxon>Etheostomatinae</taxon>
        <taxon>Etheostoma</taxon>
    </lineage>
</organism>
<evidence type="ECO:0000313" key="1">
    <source>
        <dbReference type="EMBL" id="KAA8578545.1"/>
    </source>
</evidence>